<comment type="caution">
    <text evidence="3">The sequence shown here is derived from an EMBL/GenBank/DDBJ whole genome shotgun (WGS) entry which is preliminary data.</text>
</comment>
<evidence type="ECO:0000313" key="4">
    <source>
        <dbReference type="Proteomes" id="UP001176961"/>
    </source>
</evidence>
<reference evidence="3" key="1">
    <citation type="submission" date="2023-07" db="EMBL/GenBank/DDBJ databases">
        <authorList>
            <consortium name="CYATHOMIX"/>
        </authorList>
    </citation>
    <scope>NUCLEOTIDE SEQUENCE</scope>
    <source>
        <strain evidence="3">N/A</strain>
    </source>
</reference>
<dbReference type="EMBL" id="CATQJL010000316">
    <property type="protein sequence ID" value="CAJ0605058.1"/>
    <property type="molecule type" value="Genomic_DNA"/>
</dbReference>
<dbReference type="Proteomes" id="UP001176961">
    <property type="component" value="Unassembled WGS sequence"/>
</dbReference>
<dbReference type="AlphaFoldDB" id="A0AA36MCB1"/>
<evidence type="ECO:0000256" key="2">
    <source>
        <dbReference type="SAM" id="SignalP"/>
    </source>
</evidence>
<name>A0AA36MCB1_CYLNA</name>
<keyword evidence="2" id="KW-0732">Signal</keyword>
<feature type="compositionally biased region" description="Polar residues" evidence="1">
    <location>
        <begin position="199"/>
        <end position="213"/>
    </location>
</feature>
<feature type="signal peptide" evidence="2">
    <location>
        <begin position="1"/>
        <end position="17"/>
    </location>
</feature>
<keyword evidence="4" id="KW-1185">Reference proteome</keyword>
<accession>A0AA36MCB1</accession>
<sequence>MRFYIFLLAVLVDSALSRSQTIDCKIEKFQKHINDNEECRDAVSILGAFPESRSTTEKVKKYFEGSSFQATSSPSLEYPACDKNRNVNVTEVSGSAIITLTFPRGRQGHFTYSDMANRIKERLRDDANMKKRGKTPFCLGCMPGPKSILTCVITYDPRKARGRRRLPTPTGGLRRKEHQHQHQQHRHSVSQHTADERSASTADRNGGRQSSEPGSPRGSQLEHRPSAGPSPTDAEATLHSHAVASPETEQKSLEPERVPEPLEKDKAPQRSPTEDDDQHLTLTEKMNGVGEQDPGTSCEEGSQSSTCKKKSSDSLPPTQGQ</sequence>
<evidence type="ECO:0000313" key="3">
    <source>
        <dbReference type="EMBL" id="CAJ0605058.1"/>
    </source>
</evidence>
<protein>
    <submittedName>
        <fullName evidence="3">Uncharacterized protein</fullName>
    </submittedName>
</protein>
<feature type="compositionally biased region" description="Basic residues" evidence="1">
    <location>
        <begin position="173"/>
        <end position="189"/>
    </location>
</feature>
<proteinExistence type="predicted"/>
<feature type="compositionally biased region" description="Basic and acidic residues" evidence="1">
    <location>
        <begin position="248"/>
        <end position="268"/>
    </location>
</feature>
<feature type="chain" id="PRO_5041427189" evidence="2">
    <location>
        <begin position="18"/>
        <end position="321"/>
    </location>
</feature>
<feature type="region of interest" description="Disordered" evidence="1">
    <location>
        <begin position="160"/>
        <end position="321"/>
    </location>
</feature>
<gene>
    <name evidence="3" type="ORF">CYNAS_LOCUS17041</name>
</gene>
<evidence type="ECO:0000256" key="1">
    <source>
        <dbReference type="SAM" id="MobiDB-lite"/>
    </source>
</evidence>
<organism evidence="3 4">
    <name type="scientific">Cylicocyclus nassatus</name>
    <name type="common">Nematode worm</name>
    <dbReference type="NCBI Taxonomy" id="53992"/>
    <lineage>
        <taxon>Eukaryota</taxon>
        <taxon>Metazoa</taxon>
        <taxon>Ecdysozoa</taxon>
        <taxon>Nematoda</taxon>
        <taxon>Chromadorea</taxon>
        <taxon>Rhabditida</taxon>
        <taxon>Rhabditina</taxon>
        <taxon>Rhabditomorpha</taxon>
        <taxon>Strongyloidea</taxon>
        <taxon>Strongylidae</taxon>
        <taxon>Cylicocyclus</taxon>
    </lineage>
</organism>